<gene>
    <name evidence="1" type="ORF">CLV51_1021166</name>
</gene>
<keyword evidence="2" id="KW-1185">Reference proteome</keyword>
<evidence type="ECO:0000313" key="2">
    <source>
        <dbReference type="Proteomes" id="UP000240971"/>
    </source>
</evidence>
<proteinExistence type="predicted"/>
<accession>A0A2P8HQ06</accession>
<evidence type="ECO:0000313" key="1">
    <source>
        <dbReference type="EMBL" id="PSL48299.1"/>
    </source>
</evidence>
<dbReference type="EMBL" id="PYAW01000002">
    <property type="protein sequence ID" value="PSL48299.1"/>
    <property type="molecule type" value="Genomic_DNA"/>
</dbReference>
<organism evidence="1 2">
    <name type="scientific">Chitinophaga niastensis</name>
    <dbReference type="NCBI Taxonomy" id="536980"/>
    <lineage>
        <taxon>Bacteria</taxon>
        <taxon>Pseudomonadati</taxon>
        <taxon>Bacteroidota</taxon>
        <taxon>Chitinophagia</taxon>
        <taxon>Chitinophagales</taxon>
        <taxon>Chitinophagaceae</taxon>
        <taxon>Chitinophaga</taxon>
    </lineage>
</organism>
<name>A0A2P8HQ06_CHINA</name>
<protein>
    <submittedName>
        <fullName evidence="1">SnoaL-like protein</fullName>
    </submittedName>
</protein>
<reference evidence="1 2" key="1">
    <citation type="submission" date="2018-03" db="EMBL/GenBank/DDBJ databases">
        <title>Genomic Encyclopedia of Archaeal and Bacterial Type Strains, Phase II (KMG-II): from individual species to whole genera.</title>
        <authorList>
            <person name="Goeker M."/>
        </authorList>
    </citation>
    <scope>NUCLEOTIDE SEQUENCE [LARGE SCALE GENOMIC DNA]</scope>
    <source>
        <strain evidence="1 2">DSM 24859</strain>
    </source>
</reference>
<comment type="caution">
    <text evidence="1">The sequence shown here is derived from an EMBL/GenBank/DDBJ whole genome shotgun (WGS) entry which is preliminary data.</text>
</comment>
<sequence>MTQNNSQGTANDAKEVVLSFIKALNEEDYNAGRKYVNDDLLFVGVLGSREGAEVYFSDMERMRIKYKIEKSFVDGDDVCLLYDILIGGVTTYGSGWYRLVDGRISSIKVVFDPRPLLENAK</sequence>
<dbReference type="InterPro" id="IPR032710">
    <property type="entry name" value="NTF2-like_dom_sf"/>
</dbReference>
<dbReference type="OrthoDB" id="795653at2"/>
<dbReference type="SUPFAM" id="SSF54427">
    <property type="entry name" value="NTF2-like"/>
    <property type="match status" value="1"/>
</dbReference>
<dbReference type="Proteomes" id="UP000240971">
    <property type="component" value="Unassembled WGS sequence"/>
</dbReference>
<dbReference type="Gene3D" id="3.10.450.50">
    <property type="match status" value="1"/>
</dbReference>
<dbReference type="AlphaFoldDB" id="A0A2P8HQ06"/>
<dbReference type="RefSeq" id="WP_106528690.1">
    <property type="nucleotide sequence ID" value="NZ_PYAW01000002.1"/>
</dbReference>